<protein>
    <submittedName>
        <fullName evidence="2">Uncharacterized protein</fullName>
    </submittedName>
</protein>
<dbReference type="Proteomes" id="UP001317705">
    <property type="component" value="Chromosome"/>
</dbReference>
<proteinExistence type="predicted"/>
<evidence type="ECO:0000313" key="3">
    <source>
        <dbReference type="Proteomes" id="UP001317705"/>
    </source>
</evidence>
<gene>
    <name evidence="2" type="ORF">GURASL_37510</name>
</gene>
<organism evidence="2 3">
    <name type="scientific">Geotalea uraniireducens</name>
    <dbReference type="NCBI Taxonomy" id="351604"/>
    <lineage>
        <taxon>Bacteria</taxon>
        <taxon>Pseudomonadati</taxon>
        <taxon>Thermodesulfobacteriota</taxon>
        <taxon>Desulfuromonadia</taxon>
        <taxon>Geobacterales</taxon>
        <taxon>Geobacteraceae</taxon>
        <taxon>Geotalea</taxon>
    </lineage>
</organism>
<sequence>MKKLRIYGGLTGAVQLARLMNWEKGVPQGSSDLPQRCGDDNNGGCGSSSDKPCRERKQ</sequence>
<dbReference type="EMBL" id="AP027151">
    <property type="protein sequence ID" value="BDV44828.1"/>
    <property type="molecule type" value="Genomic_DNA"/>
</dbReference>
<name>A0ABM8ERG3_9BACT</name>
<feature type="region of interest" description="Disordered" evidence="1">
    <location>
        <begin position="25"/>
        <end position="58"/>
    </location>
</feature>
<reference evidence="2 3" key="1">
    <citation type="submission" date="2022-12" db="EMBL/GenBank/DDBJ databases">
        <title>Polyphasic characterization of Geotalea uranireducens NIT-SL11 newly isolated from a complex of sewage sludge and microbially reduced graphene oxide.</title>
        <authorList>
            <person name="Xie L."/>
            <person name="Yoshida N."/>
            <person name="Meng L."/>
        </authorList>
    </citation>
    <scope>NUCLEOTIDE SEQUENCE [LARGE SCALE GENOMIC DNA]</scope>
    <source>
        <strain evidence="2 3">NIT-SL11</strain>
    </source>
</reference>
<accession>A0ABM8ERG3</accession>
<evidence type="ECO:0000313" key="2">
    <source>
        <dbReference type="EMBL" id="BDV44828.1"/>
    </source>
</evidence>
<evidence type="ECO:0000256" key="1">
    <source>
        <dbReference type="SAM" id="MobiDB-lite"/>
    </source>
</evidence>
<keyword evidence="3" id="KW-1185">Reference proteome</keyword>